<dbReference type="PANTHER" id="PTHR23244:SF456">
    <property type="entry name" value="MULTIPLE EPIDERMAL GROWTH FACTOR-LIKE DOMAINS PROTEIN 8"/>
    <property type="match status" value="1"/>
</dbReference>
<feature type="coiled-coil region" evidence="6">
    <location>
        <begin position="1187"/>
        <end position="1404"/>
    </location>
</feature>
<evidence type="ECO:0000256" key="7">
    <source>
        <dbReference type="SAM" id="MobiDB-lite"/>
    </source>
</evidence>
<organism evidence="8 9">
    <name type="scientific">Funneliformis caledonium</name>
    <dbReference type="NCBI Taxonomy" id="1117310"/>
    <lineage>
        <taxon>Eukaryota</taxon>
        <taxon>Fungi</taxon>
        <taxon>Fungi incertae sedis</taxon>
        <taxon>Mucoromycota</taxon>
        <taxon>Glomeromycotina</taxon>
        <taxon>Glomeromycetes</taxon>
        <taxon>Glomerales</taxon>
        <taxon>Glomeraceae</taxon>
        <taxon>Funneliformis</taxon>
    </lineage>
</organism>
<reference evidence="8" key="1">
    <citation type="submission" date="2021-06" db="EMBL/GenBank/DDBJ databases">
        <authorList>
            <person name="Kallberg Y."/>
            <person name="Tangrot J."/>
            <person name="Rosling A."/>
        </authorList>
    </citation>
    <scope>NUCLEOTIDE SEQUENCE</scope>
    <source>
        <strain evidence="8">UK204</strain>
    </source>
</reference>
<keyword evidence="9" id="KW-1185">Reference proteome</keyword>
<gene>
    <name evidence="8" type="ORF">FCALED_LOCUS6780</name>
</gene>
<feature type="compositionally biased region" description="Polar residues" evidence="7">
    <location>
        <begin position="470"/>
        <end position="480"/>
    </location>
</feature>
<evidence type="ECO:0000313" key="9">
    <source>
        <dbReference type="Proteomes" id="UP000789570"/>
    </source>
</evidence>
<evidence type="ECO:0000256" key="6">
    <source>
        <dbReference type="SAM" id="Coils"/>
    </source>
</evidence>
<feature type="region of interest" description="Disordered" evidence="7">
    <location>
        <begin position="527"/>
        <end position="602"/>
    </location>
</feature>
<evidence type="ECO:0000313" key="8">
    <source>
        <dbReference type="EMBL" id="CAG8564576.1"/>
    </source>
</evidence>
<sequence>MQIFSKKLKQQNNQVPWSQRKLSLSNLLPRHGHSTNQSGVNDELCIFGGIYKGRATNDVFILETNTFNVTGLTTTGDIPPPRSLHTQVNVGMNMIGDYDLDEFTKQWYKPPMQDPKVIGRFGHSATVIGSKMYIFGGQFDGRLLNDLIVFDLQTLSSGVARWEFIVPLNDPPVGRTSHTMCAYNNKLYVFGGTDGEKYHSDTWCYDPQTNKWNELACIGYIPSPRENHRVAIIEDIMYIFGGKGQDGLDLSDLGALKISNQRWYMFSKMGIPASPRKYHAMTASRDKVLIFGGDCLQIPKPDEDGIINILDTSKIKYPITPSNSTKSSQITTQKSQQAQQIRSIPQQLGIESNRPPPSQSQSPNKRNNTIDDDNNRTSPGMRHISPSGSQSSLTSPVPSPRFMPDNNMNVSNSSPRMGPQVGGGSPKYQVFPKRPQNGSPRLPPDMVDPNNNTQARNNLSSRSRSDSSEQRYNNYNNRSLSPPLEKKQSVESLRKQTPSPSEGRREQFREGNKNAMNLPVQMAGAAGDFQNPRQAPHPPSSNSSSNIPSSANQTSQRSPRSNNSSPSPLAIDTKLPVNSMLYGGDGTISPSSSSTISQNSLKSPTFDALEHFPAPVSNTERDNFLRELQQRDAQISQIKKRENWLKLELALARTSGYTPDNRHSGVPEGIDSEKIMDIGETGSDRFKIMSAVFKIRQELRKEKAMIANQAQAASHKITDAERARTAALQEAAYFKAKLTALVNASESELASIEIKRAKDLEKRLTQALTEKESLQNKLFQSQQVSGYDKISRESAEERAKSATSRAEEAEEAHARALAELATLHSRATTAEAQLRENNTRLSEATSELSQYHSTSNNSRNKIDQLQQSLEQHQRALEKANNALLAANERAGEVESLWRKSRQDFVCLEKEAAKLRAELDIRMTELDRAHARANEMERLLGKSQKEVDAVRAMMQEGMTELLNTSRSTHEGNNSSEAAKKIIMLEQEILSLKSAHVDSQKATQETSSSLADAMIKISQMESSAIKARSDAAILQRRLIEASDENAKTKDKLREKERSLIERTRALEDAEVKVGMMRDVLTEKGILDDGSNGNNGVFSSNRFKELESKCEELESKHNKAARKAKESEEKAKILEEELERASIGSKSLTSDNEDNLKLETRPNVNQRELIETKKRLQEVENDYQTAVHYVKGTEKMLRRMKEELTKNKKESEILNEKLSIAQARNETLEEQLSEAENNFSVSKGLSDSKLQELTSQKLEEKRLEFEKEKVQLHGKIDDLRSQLDRAYDGKNMVEAEYDVLRKEYETLRKENESLRSIDQELRDLLKDSEEALRNTQSELDETLALYTKVNKELEQSMKSGPKGYSNKNWEEQRVMLERQVADYRAMNERLEKENSDLEQKWKESENKITILLDQMEHAVDSYREIEDDIRDSSPRNSHVITSLTNELEMLRSQMDVSNQDIDLSDDEFIDAKWSRLPNDENDESRIPSRIDEYDAMMAALDEVQKTAAQRKFGNMGSNNGSYMASNFFNNDGNNNDRILNDASSNFNNSKKSPTRMVDQIRGQLNLTPPPTPPVL</sequence>
<keyword evidence="4" id="KW-0677">Repeat</keyword>
<feature type="coiled-coil region" evidence="6">
    <location>
        <begin position="1029"/>
        <end position="1067"/>
    </location>
</feature>
<dbReference type="OrthoDB" id="45365at2759"/>
<dbReference type="Proteomes" id="UP000789570">
    <property type="component" value="Unassembled WGS sequence"/>
</dbReference>
<feature type="region of interest" description="Disordered" evidence="7">
    <location>
        <begin position="1137"/>
        <end position="1157"/>
    </location>
</feature>
<keyword evidence="5 6" id="KW-0175">Coiled coil</keyword>
<evidence type="ECO:0000256" key="2">
    <source>
        <dbReference type="ARBA" id="ARBA00022441"/>
    </source>
</evidence>
<dbReference type="InterPro" id="IPR006652">
    <property type="entry name" value="Kelch_1"/>
</dbReference>
<name>A0A9N9BDX7_9GLOM</name>
<feature type="compositionally biased region" description="Polar residues" evidence="7">
    <location>
        <begin position="449"/>
        <end position="459"/>
    </location>
</feature>
<feature type="compositionally biased region" description="Low complexity" evidence="7">
    <location>
        <begin position="540"/>
        <end position="568"/>
    </location>
</feature>
<proteinExistence type="predicted"/>
<evidence type="ECO:0000256" key="1">
    <source>
        <dbReference type="ARBA" id="ARBA00004496"/>
    </source>
</evidence>
<dbReference type="InterPro" id="IPR015915">
    <property type="entry name" value="Kelch-typ_b-propeller"/>
</dbReference>
<dbReference type="SUPFAM" id="SSF117281">
    <property type="entry name" value="Kelch motif"/>
    <property type="match status" value="1"/>
</dbReference>
<dbReference type="FunFam" id="2.120.10.80:FF:000049">
    <property type="entry name" value="Cell polarity protein (Tea1)"/>
    <property type="match status" value="1"/>
</dbReference>
<feature type="compositionally biased region" description="Low complexity" evidence="7">
    <location>
        <begin position="385"/>
        <end position="396"/>
    </location>
</feature>
<protein>
    <submittedName>
        <fullName evidence="8">800_t:CDS:1</fullName>
    </submittedName>
</protein>
<feature type="compositionally biased region" description="Basic and acidic residues" evidence="7">
    <location>
        <begin position="484"/>
        <end position="494"/>
    </location>
</feature>
<feature type="compositionally biased region" description="Low complexity" evidence="7">
    <location>
        <begin position="589"/>
        <end position="602"/>
    </location>
</feature>
<feature type="region of interest" description="Disordered" evidence="7">
    <location>
        <begin position="317"/>
        <end position="507"/>
    </location>
</feature>
<comment type="caution">
    <text evidence="8">The sequence shown here is derived from an EMBL/GenBank/DDBJ whole genome shotgun (WGS) entry which is preliminary data.</text>
</comment>
<dbReference type="Gene3D" id="2.120.10.80">
    <property type="entry name" value="Kelch-type beta propeller"/>
    <property type="match status" value="2"/>
</dbReference>
<dbReference type="SUPFAM" id="SSF57997">
    <property type="entry name" value="Tropomyosin"/>
    <property type="match status" value="1"/>
</dbReference>
<feature type="region of interest" description="Disordered" evidence="7">
    <location>
        <begin position="833"/>
        <end position="859"/>
    </location>
</feature>
<accession>A0A9N9BDX7</accession>
<evidence type="ECO:0000256" key="3">
    <source>
        <dbReference type="ARBA" id="ARBA00022490"/>
    </source>
</evidence>
<dbReference type="PANTHER" id="PTHR23244">
    <property type="entry name" value="KELCH REPEAT DOMAIN"/>
    <property type="match status" value="1"/>
</dbReference>
<dbReference type="EMBL" id="CAJVPQ010001676">
    <property type="protein sequence ID" value="CAG8564576.1"/>
    <property type="molecule type" value="Genomic_DNA"/>
</dbReference>
<keyword evidence="2" id="KW-0880">Kelch repeat</keyword>
<feature type="compositionally biased region" description="Low complexity" evidence="7">
    <location>
        <begin position="322"/>
        <end position="347"/>
    </location>
</feature>
<keyword evidence="3" id="KW-0963">Cytoplasm</keyword>
<feature type="compositionally biased region" description="Polar residues" evidence="7">
    <location>
        <begin position="406"/>
        <end position="415"/>
    </location>
</feature>
<feature type="compositionally biased region" description="Basic and acidic residues" evidence="7">
    <location>
        <begin position="789"/>
        <end position="813"/>
    </location>
</feature>
<comment type="subcellular location">
    <subcellularLocation>
        <location evidence="1">Cytoplasm</location>
    </subcellularLocation>
</comment>
<evidence type="ECO:0000256" key="4">
    <source>
        <dbReference type="ARBA" id="ARBA00022737"/>
    </source>
</evidence>
<dbReference type="GO" id="GO:0005737">
    <property type="term" value="C:cytoplasm"/>
    <property type="evidence" value="ECO:0007669"/>
    <property type="project" value="UniProtKB-SubCell"/>
</dbReference>
<dbReference type="Pfam" id="PF24681">
    <property type="entry name" value="Kelch_KLHDC2_KLHL20_DRC7"/>
    <property type="match status" value="1"/>
</dbReference>
<dbReference type="SMART" id="SM00612">
    <property type="entry name" value="Kelch"/>
    <property type="match status" value="2"/>
</dbReference>
<evidence type="ECO:0000256" key="5">
    <source>
        <dbReference type="ARBA" id="ARBA00023054"/>
    </source>
</evidence>
<feature type="region of interest" description="Disordered" evidence="7">
    <location>
        <begin position="785"/>
        <end position="813"/>
    </location>
</feature>
<feature type="compositionally biased region" description="Polar residues" evidence="7">
    <location>
        <begin position="839"/>
        <end position="859"/>
    </location>
</feature>